<feature type="transmembrane region" description="Helical" evidence="5">
    <location>
        <begin position="63"/>
        <end position="82"/>
    </location>
</feature>
<proteinExistence type="predicted"/>
<name>A0ABQ6GNA0_9GAMM</name>
<feature type="transmembrane region" description="Helical" evidence="5">
    <location>
        <begin position="7"/>
        <end position="27"/>
    </location>
</feature>
<evidence type="ECO:0000256" key="1">
    <source>
        <dbReference type="ARBA" id="ARBA00004141"/>
    </source>
</evidence>
<keyword evidence="8" id="KW-1185">Reference proteome</keyword>
<feature type="domain" description="EamA" evidence="6">
    <location>
        <begin position="7"/>
        <end position="130"/>
    </location>
</feature>
<comment type="caution">
    <text evidence="7">The sequence shown here is derived from an EMBL/GenBank/DDBJ whole genome shotgun (WGS) entry which is preliminary data.</text>
</comment>
<evidence type="ECO:0000256" key="5">
    <source>
        <dbReference type="SAM" id="Phobius"/>
    </source>
</evidence>
<feature type="transmembrane region" description="Helical" evidence="5">
    <location>
        <begin position="173"/>
        <end position="194"/>
    </location>
</feature>
<dbReference type="Proteomes" id="UP001157186">
    <property type="component" value="Unassembled WGS sequence"/>
</dbReference>
<keyword evidence="2 5" id="KW-0812">Transmembrane</keyword>
<comment type="subcellular location">
    <subcellularLocation>
        <location evidence="1">Membrane</location>
        <topology evidence="1">Multi-pass membrane protein</topology>
    </subcellularLocation>
</comment>
<feature type="transmembrane region" description="Helical" evidence="5">
    <location>
        <begin position="88"/>
        <end position="108"/>
    </location>
</feature>
<dbReference type="Pfam" id="PF00892">
    <property type="entry name" value="EamA"/>
    <property type="match status" value="2"/>
</dbReference>
<dbReference type="PANTHER" id="PTHR32322">
    <property type="entry name" value="INNER MEMBRANE TRANSPORTER"/>
    <property type="match status" value="1"/>
</dbReference>
<feature type="transmembrane region" description="Helical" evidence="5">
    <location>
        <begin position="242"/>
        <end position="261"/>
    </location>
</feature>
<dbReference type="InterPro" id="IPR050638">
    <property type="entry name" value="AA-Vitamin_Transporters"/>
</dbReference>
<dbReference type="InterPro" id="IPR037185">
    <property type="entry name" value="EmrE-like"/>
</dbReference>
<sequence length="298" mass="32412">MSLKDNIIGLLIIFIWGFNFVVIAWGVKDLPPLLMGAERFLLVAVLGSLFVKKPSIPWKWMAFYALTLCFGQFAFLFSAIAFGMPAGLASLVLQSQAVFTLIFSALFLKESIKLYQVITIVCAGIGLWLIGVTGVQSDMTGIGFALTIAAAIAWAAGNIVNRVINQRGYQANLGLVVWSSWVAFIPFLIASYLVEGPETIVASIINIQLNSMLVILYLAFAASILGYSLWSYLLTHYPAGQVAPLTLGVPVVGIICASVFLQEVISQQQFLGIFCVMLGLAVNALGNRWHRKLNAKKV</sequence>
<evidence type="ECO:0000313" key="8">
    <source>
        <dbReference type="Proteomes" id="UP001157186"/>
    </source>
</evidence>
<feature type="domain" description="EamA" evidence="6">
    <location>
        <begin position="142"/>
        <end position="283"/>
    </location>
</feature>
<accession>A0ABQ6GNA0</accession>
<dbReference type="PANTHER" id="PTHR32322:SF9">
    <property type="entry name" value="AMINO-ACID METABOLITE EFFLUX PUMP-RELATED"/>
    <property type="match status" value="1"/>
</dbReference>
<dbReference type="EMBL" id="BSST01000001">
    <property type="protein sequence ID" value="GLX77039.1"/>
    <property type="molecule type" value="Genomic_DNA"/>
</dbReference>
<dbReference type="InterPro" id="IPR000620">
    <property type="entry name" value="EamA_dom"/>
</dbReference>
<dbReference type="Gene3D" id="1.10.3730.20">
    <property type="match status" value="1"/>
</dbReference>
<evidence type="ECO:0000259" key="6">
    <source>
        <dbReference type="Pfam" id="PF00892"/>
    </source>
</evidence>
<reference evidence="7 8" key="1">
    <citation type="submission" date="2023-03" db="EMBL/GenBank/DDBJ databases">
        <title>Draft genome sequence of Thalassotalea insulae KCTC 62186T.</title>
        <authorList>
            <person name="Sawabe T."/>
        </authorList>
    </citation>
    <scope>NUCLEOTIDE SEQUENCE [LARGE SCALE GENOMIC DNA]</scope>
    <source>
        <strain evidence="7 8">KCTC 62186</strain>
    </source>
</reference>
<feature type="transmembrane region" description="Helical" evidence="5">
    <location>
        <begin position="267"/>
        <end position="286"/>
    </location>
</feature>
<keyword evidence="3 5" id="KW-1133">Transmembrane helix</keyword>
<evidence type="ECO:0000256" key="2">
    <source>
        <dbReference type="ARBA" id="ARBA00022692"/>
    </source>
</evidence>
<feature type="transmembrane region" description="Helical" evidence="5">
    <location>
        <begin position="141"/>
        <end position="161"/>
    </location>
</feature>
<dbReference type="RefSeq" id="WP_284242871.1">
    <property type="nucleotide sequence ID" value="NZ_BSST01000001.1"/>
</dbReference>
<evidence type="ECO:0000256" key="3">
    <source>
        <dbReference type="ARBA" id="ARBA00022989"/>
    </source>
</evidence>
<keyword evidence="4 5" id="KW-0472">Membrane</keyword>
<feature type="transmembrane region" description="Helical" evidence="5">
    <location>
        <begin position="214"/>
        <end position="235"/>
    </location>
</feature>
<gene>
    <name evidence="7" type="ORF">tinsulaeT_03790</name>
</gene>
<dbReference type="SUPFAM" id="SSF103481">
    <property type="entry name" value="Multidrug resistance efflux transporter EmrE"/>
    <property type="match status" value="2"/>
</dbReference>
<evidence type="ECO:0000313" key="7">
    <source>
        <dbReference type="EMBL" id="GLX77039.1"/>
    </source>
</evidence>
<organism evidence="7 8">
    <name type="scientific">Thalassotalea insulae</name>
    <dbReference type="NCBI Taxonomy" id="2056778"/>
    <lineage>
        <taxon>Bacteria</taxon>
        <taxon>Pseudomonadati</taxon>
        <taxon>Pseudomonadota</taxon>
        <taxon>Gammaproteobacteria</taxon>
        <taxon>Alteromonadales</taxon>
        <taxon>Colwelliaceae</taxon>
        <taxon>Thalassotalea</taxon>
    </lineage>
</organism>
<evidence type="ECO:0000256" key="4">
    <source>
        <dbReference type="ARBA" id="ARBA00023136"/>
    </source>
</evidence>
<protein>
    <submittedName>
        <fullName evidence="7">Membrane protein</fullName>
    </submittedName>
</protein>
<feature type="transmembrane region" description="Helical" evidence="5">
    <location>
        <begin position="33"/>
        <end position="51"/>
    </location>
</feature>
<feature type="transmembrane region" description="Helical" evidence="5">
    <location>
        <begin position="115"/>
        <end position="135"/>
    </location>
</feature>